<reference evidence="11" key="2">
    <citation type="submission" date="2025-08" db="UniProtKB">
        <authorList>
            <consortium name="Ensembl"/>
        </authorList>
    </citation>
    <scope>IDENTIFICATION</scope>
</reference>
<dbReference type="InterPro" id="IPR001870">
    <property type="entry name" value="B30.2/SPRY"/>
</dbReference>
<dbReference type="PROSITE" id="PS50188">
    <property type="entry name" value="B302_SPRY"/>
    <property type="match status" value="1"/>
</dbReference>
<dbReference type="InterPro" id="IPR043136">
    <property type="entry name" value="B30.2/SPRY_sf"/>
</dbReference>
<sequence length="567" mass="64542">MAEGKIPVSQDEFICSVCLDLLKGPVTLHCGHNYCMECIKTYWDRNEDTRVYKCPQCRQTFTPRPDLRRNTTLAAVVEKLKRRGDKRPYPADNPAGPGDVPCDVCNERQMRAVKSCLVCLASYCHTHLDLHYELNPGNRHKLVDTIGPLQERICSSHEKPLEIYCRTDQKCICYLCKMYEHRGHDTVSAAEERTEKQKQLGVTQTQTQQRLQNKMKKKKELRQAVNSLSSSAQANIKDPVRILHALIRFIDGKCSDIRHLIRAQEREAVNQAEGLLVQLEQEITELKRRNDELNQLSHTEDHIHFLQNVQSLCVFPGAEDSPHITVNPYFSPEIVKEALSGLKEQLEDICKGGFDKISRTVSHVYSLQAPEPRTRAELLNYFCHLTLDLNTAHRDLCLSEGNRKVCWSEEEQNYPDSPERFDSWRQLLCREGLSGMCFYWEVQWSGIGVYISVTYKGISRKGDGDDDCRLGHNDKSWSLFCSGSSCCFLHSKENTAVTVPPSSRIGVYVDHVAGTLSFYNVSGDTVALLHRVQTSFSEPLYPGFGVGCFCFLMTKANLLFAMSTAWK</sequence>
<dbReference type="CDD" id="cd19769">
    <property type="entry name" value="Bbox2_TRIM16-like"/>
    <property type="match status" value="1"/>
</dbReference>
<dbReference type="SMART" id="SM00184">
    <property type="entry name" value="RING"/>
    <property type="match status" value="1"/>
</dbReference>
<keyword evidence="12" id="KW-1185">Reference proteome</keyword>
<dbReference type="OMA" id="RICSSHE"/>
<keyword evidence="3 6" id="KW-0863">Zinc-finger</keyword>
<dbReference type="Pfam" id="PF00622">
    <property type="entry name" value="SPRY"/>
    <property type="match status" value="1"/>
</dbReference>
<evidence type="ECO:0000256" key="6">
    <source>
        <dbReference type="PROSITE-ProRule" id="PRU00024"/>
    </source>
</evidence>
<keyword evidence="4" id="KW-0862">Zinc</keyword>
<dbReference type="InterPro" id="IPR051051">
    <property type="entry name" value="E3_ubiq-ligase_TRIM/RNF"/>
</dbReference>
<reference evidence="12" key="1">
    <citation type="submission" date="2011-12" db="EMBL/GenBank/DDBJ databases">
        <title>The Draft Genome of Lepisosteus oculatus.</title>
        <authorList>
            <consortium name="The Broad Institute Genome Assembly &amp; Analysis Group"/>
            <consortium name="Computational R&amp;D Group"/>
            <consortium name="and Sequencing Platform"/>
            <person name="Di Palma F."/>
            <person name="Alfoldi J."/>
            <person name="Johnson J."/>
            <person name="Berlin A."/>
            <person name="Gnerre S."/>
            <person name="Jaffe D."/>
            <person name="MacCallum I."/>
            <person name="Young S."/>
            <person name="Walker B.J."/>
            <person name="Lander E.S."/>
            <person name="Lindblad-Toh K."/>
        </authorList>
    </citation>
    <scope>NUCLEOTIDE SEQUENCE [LARGE SCALE GENOMIC DNA]</scope>
</reference>
<dbReference type="Ensembl" id="ENSLOCT00000012028.1">
    <property type="protein sequence ID" value="ENSLOCP00000012007.1"/>
    <property type="gene ID" value="ENSLOCG00000009815.1"/>
</dbReference>
<dbReference type="SUPFAM" id="SSF49899">
    <property type="entry name" value="Concanavalin A-like lectins/glucanases"/>
    <property type="match status" value="1"/>
</dbReference>
<keyword evidence="7" id="KW-0175">Coiled coil</keyword>
<dbReference type="Pfam" id="PF25600">
    <property type="entry name" value="TRIM_CC"/>
    <property type="match status" value="1"/>
</dbReference>
<organism evidence="11 12">
    <name type="scientific">Lepisosteus oculatus</name>
    <name type="common">Spotted gar</name>
    <dbReference type="NCBI Taxonomy" id="7918"/>
    <lineage>
        <taxon>Eukaryota</taxon>
        <taxon>Metazoa</taxon>
        <taxon>Chordata</taxon>
        <taxon>Craniata</taxon>
        <taxon>Vertebrata</taxon>
        <taxon>Euteleostomi</taxon>
        <taxon>Actinopterygii</taxon>
        <taxon>Neopterygii</taxon>
        <taxon>Holostei</taxon>
        <taxon>Semionotiformes</taxon>
        <taxon>Lepisosteidae</taxon>
        <taxon>Lepisosteus</taxon>
    </lineage>
</organism>
<dbReference type="PROSITE" id="PS00518">
    <property type="entry name" value="ZF_RING_1"/>
    <property type="match status" value="1"/>
</dbReference>
<dbReference type="STRING" id="7918.ENSLOCP00000012007"/>
<dbReference type="Gene3D" id="3.30.160.60">
    <property type="entry name" value="Classic Zinc Finger"/>
    <property type="match status" value="1"/>
</dbReference>
<dbReference type="eggNOG" id="KOG2177">
    <property type="taxonomic scope" value="Eukaryota"/>
</dbReference>
<feature type="coiled-coil region" evidence="7">
    <location>
        <begin position="204"/>
        <end position="231"/>
    </location>
</feature>
<dbReference type="InterPro" id="IPR013083">
    <property type="entry name" value="Znf_RING/FYVE/PHD"/>
</dbReference>
<dbReference type="CDD" id="cd16040">
    <property type="entry name" value="SPRY_PRY_SNTX"/>
    <property type="match status" value="1"/>
</dbReference>
<dbReference type="Gene3D" id="3.30.40.10">
    <property type="entry name" value="Zinc/RING finger domain, C3HC4 (zinc finger)"/>
    <property type="match status" value="1"/>
</dbReference>
<dbReference type="PRINTS" id="PR01407">
    <property type="entry name" value="BUTYPHLNCDUF"/>
</dbReference>
<feature type="coiled-coil region" evidence="7">
    <location>
        <begin position="262"/>
        <end position="299"/>
    </location>
</feature>
<dbReference type="PROSITE" id="PS50089">
    <property type="entry name" value="ZF_RING_2"/>
    <property type="match status" value="1"/>
</dbReference>
<dbReference type="InterPro" id="IPR006574">
    <property type="entry name" value="PRY"/>
</dbReference>
<dbReference type="EMBL" id="AHAT01012874">
    <property type="status" value="NOT_ANNOTATED_CDS"/>
    <property type="molecule type" value="Genomic_DNA"/>
</dbReference>
<keyword evidence="1" id="KW-0399">Innate immunity</keyword>
<dbReference type="Pfam" id="PF00643">
    <property type="entry name" value="zf-B_box"/>
    <property type="match status" value="1"/>
</dbReference>
<keyword evidence="5" id="KW-0391">Immunity</keyword>
<dbReference type="Pfam" id="PF13765">
    <property type="entry name" value="PRY"/>
    <property type="match status" value="1"/>
</dbReference>
<dbReference type="GO" id="GO:0005737">
    <property type="term" value="C:cytoplasm"/>
    <property type="evidence" value="ECO:0007669"/>
    <property type="project" value="UniProtKB-ARBA"/>
</dbReference>
<reference evidence="11" key="3">
    <citation type="submission" date="2025-09" db="UniProtKB">
        <authorList>
            <consortium name="Ensembl"/>
        </authorList>
    </citation>
    <scope>IDENTIFICATION</scope>
</reference>
<dbReference type="Proteomes" id="UP000018468">
    <property type="component" value="Linkage group LG14"/>
</dbReference>
<feature type="domain" description="RING-type" evidence="8">
    <location>
        <begin position="15"/>
        <end position="58"/>
    </location>
</feature>
<dbReference type="SMART" id="SM00589">
    <property type="entry name" value="PRY"/>
    <property type="match status" value="1"/>
</dbReference>
<dbReference type="PROSITE" id="PS50119">
    <property type="entry name" value="ZF_BBOX"/>
    <property type="match status" value="1"/>
</dbReference>
<dbReference type="EMBL" id="AHAT01012873">
    <property type="status" value="NOT_ANNOTATED_CDS"/>
    <property type="molecule type" value="Genomic_DNA"/>
</dbReference>
<dbReference type="AlphaFoldDB" id="W5MUE8"/>
<accession>W5MUE8</accession>
<evidence type="ECO:0000259" key="9">
    <source>
        <dbReference type="PROSITE" id="PS50119"/>
    </source>
</evidence>
<dbReference type="InterPro" id="IPR003879">
    <property type="entry name" value="Butyrophylin_SPRY"/>
</dbReference>
<feature type="domain" description="B30.2/SPRY" evidence="10">
    <location>
        <begin position="365"/>
        <end position="565"/>
    </location>
</feature>
<evidence type="ECO:0000256" key="7">
    <source>
        <dbReference type="SAM" id="Coils"/>
    </source>
</evidence>
<dbReference type="GeneTree" id="ENSGT01150000286899"/>
<dbReference type="FunCoup" id="W5MUE8">
    <property type="interactions" value="3"/>
</dbReference>
<evidence type="ECO:0000256" key="2">
    <source>
        <dbReference type="ARBA" id="ARBA00022723"/>
    </source>
</evidence>
<dbReference type="SUPFAM" id="SSF57850">
    <property type="entry name" value="RING/U-box"/>
    <property type="match status" value="1"/>
</dbReference>
<dbReference type="Pfam" id="PF15227">
    <property type="entry name" value="zf-C3HC4_4"/>
    <property type="match status" value="1"/>
</dbReference>
<name>W5MUE8_LEPOC</name>
<evidence type="ECO:0000313" key="11">
    <source>
        <dbReference type="Ensembl" id="ENSLOCP00000012007.1"/>
    </source>
</evidence>
<evidence type="ECO:0000256" key="4">
    <source>
        <dbReference type="ARBA" id="ARBA00022833"/>
    </source>
</evidence>
<dbReference type="InterPro" id="IPR001841">
    <property type="entry name" value="Znf_RING"/>
</dbReference>
<dbReference type="Gene3D" id="4.10.830.40">
    <property type="match status" value="1"/>
</dbReference>
<evidence type="ECO:0000256" key="5">
    <source>
        <dbReference type="ARBA" id="ARBA00022859"/>
    </source>
</evidence>
<dbReference type="PANTHER" id="PTHR25465:SF80">
    <property type="entry name" value="TRIPARTITE MOTIF-CONTAINING PROTEIN 16-LIKE"/>
    <property type="match status" value="1"/>
</dbReference>
<dbReference type="InterPro" id="IPR058030">
    <property type="entry name" value="TRIM8/14/16/25/29/45/65_CC"/>
</dbReference>
<evidence type="ECO:0000256" key="3">
    <source>
        <dbReference type="ARBA" id="ARBA00022771"/>
    </source>
</evidence>
<proteinExistence type="predicted"/>
<protein>
    <submittedName>
        <fullName evidence="11">Tripartite motif-containing protein 16-like</fullName>
    </submittedName>
</protein>
<dbReference type="SMART" id="SM00336">
    <property type="entry name" value="BBOX"/>
    <property type="match status" value="1"/>
</dbReference>
<evidence type="ECO:0000256" key="1">
    <source>
        <dbReference type="ARBA" id="ARBA00022588"/>
    </source>
</evidence>
<evidence type="ECO:0000259" key="10">
    <source>
        <dbReference type="PROSITE" id="PS50188"/>
    </source>
</evidence>
<dbReference type="Gene3D" id="2.60.120.920">
    <property type="match status" value="1"/>
</dbReference>
<keyword evidence="2" id="KW-0479">Metal-binding</keyword>
<dbReference type="InParanoid" id="W5MUE8"/>
<dbReference type="GO" id="GO:0045087">
    <property type="term" value="P:innate immune response"/>
    <property type="evidence" value="ECO:0007669"/>
    <property type="project" value="UniProtKB-KW"/>
</dbReference>
<dbReference type="InterPro" id="IPR013320">
    <property type="entry name" value="ConA-like_dom_sf"/>
</dbReference>
<feature type="domain" description="B box-type" evidence="9">
    <location>
        <begin position="149"/>
        <end position="189"/>
    </location>
</feature>
<dbReference type="InterPro" id="IPR003877">
    <property type="entry name" value="SPRY_dom"/>
</dbReference>
<dbReference type="SUPFAM" id="SSF57845">
    <property type="entry name" value="B-box zinc-binding domain"/>
    <property type="match status" value="1"/>
</dbReference>
<evidence type="ECO:0000259" key="8">
    <source>
        <dbReference type="PROSITE" id="PS50089"/>
    </source>
</evidence>
<dbReference type="InterPro" id="IPR017907">
    <property type="entry name" value="Znf_RING_CS"/>
</dbReference>
<dbReference type="Bgee" id="ENSLOCG00000009815">
    <property type="expression patterns" value="Expressed in pharyngeal gill and 8 other cell types or tissues"/>
</dbReference>
<evidence type="ECO:0000313" key="12">
    <source>
        <dbReference type="Proteomes" id="UP000018468"/>
    </source>
</evidence>
<dbReference type="SMART" id="SM00449">
    <property type="entry name" value="SPRY"/>
    <property type="match status" value="1"/>
</dbReference>
<dbReference type="InterPro" id="IPR000315">
    <property type="entry name" value="Znf_B-box"/>
</dbReference>
<dbReference type="GO" id="GO:0008270">
    <property type="term" value="F:zinc ion binding"/>
    <property type="evidence" value="ECO:0007669"/>
    <property type="project" value="UniProtKB-KW"/>
</dbReference>
<dbReference type="PANTHER" id="PTHR25465">
    <property type="entry name" value="B-BOX DOMAIN CONTAINING"/>
    <property type="match status" value="1"/>
</dbReference>